<gene>
    <name evidence="1" type="ORF">LCGC14_0776430</name>
</gene>
<proteinExistence type="predicted"/>
<sequence>MWKWLWARGAVLVFLWRMPWWRLARFLGRLSNIPPLDDDLRLRLWCERQWYDLDRMAAATGTEIDDLLLDVVEHNLKDPVGWERLYQAIRAVREKT</sequence>
<dbReference type="EMBL" id="LAZR01001985">
    <property type="protein sequence ID" value="KKN36160.1"/>
    <property type="molecule type" value="Genomic_DNA"/>
</dbReference>
<organism evidence="1">
    <name type="scientific">marine sediment metagenome</name>
    <dbReference type="NCBI Taxonomy" id="412755"/>
    <lineage>
        <taxon>unclassified sequences</taxon>
        <taxon>metagenomes</taxon>
        <taxon>ecological metagenomes</taxon>
    </lineage>
</organism>
<reference evidence="1" key="1">
    <citation type="journal article" date="2015" name="Nature">
        <title>Complex archaea that bridge the gap between prokaryotes and eukaryotes.</title>
        <authorList>
            <person name="Spang A."/>
            <person name="Saw J.H."/>
            <person name="Jorgensen S.L."/>
            <person name="Zaremba-Niedzwiedzka K."/>
            <person name="Martijn J."/>
            <person name="Lind A.E."/>
            <person name="van Eijk R."/>
            <person name="Schleper C."/>
            <person name="Guy L."/>
            <person name="Ettema T.J."/>
        </authorList>
    </citation>
    <scope>NUCLEOTIDE SEQUENCE</scope>
</reference>
<comment type="caution">
    <text evidence="1">The sequence shown here is derived from an EMBL/GenBank/DDBJ whole genome shotgun (WGS) entry which is preliminary data.</text>
</comment>
<name>A0A0F9PWZ7_9ZZZZ</name>
<dbReference type="AlphaFoldDB" id="A0A0F9PWZ7"/>
<evidence type="ECO:0000313" key="1">
    <source>
        <dbReference type="EMBL" id="KKN36160.1"/>
    </source>
</evidence>
<protein>
    <submittedName>
        <fullName evidence="1">Uncharacterized protein</fullName>
    </submittedName>
</protein>
<accession>A0A0F9PWZ7</accession>